<feature type="compositionally biased region" description="Basic and acidic residues" evidence="1">
    <location>
        <begin position="496"/>
        <end position="525"/>
    </location>
</feature>
<dbReference type="Proteomes" id="UP000062255">
    <property type="component" value="Chromosome"/>
</dbReference>
<keyword evidence="3" id="KW-0378">Hydrolase</keyword>
<proteinExistence type="predicted"/>
<dbReference type="AlphaFoldDB" id="A0A0K0X8Z8"/>
<dbReference type="CDD" id="cd00085">
    <property type="entry name" value="HNHc"/>
    <property type="match status" value="1"/>
</dbReference>
<dbReference type="PATRIC" id="fig|134601.6.peg.4191"/>
<name>A0A0K0X8Z8_MYCGD</name>
<protein>
    <submittedName>
        <fullName evidence="3">HNH endonuclease</fullName>
    </submittedName>
</protein>
<dbReference type="KEGG" id="mgo:AFA91_20265"/>
<keyword evidence="3" id="KW-0540">Nuclease</keyword>
<organism evidence="3 4">
    <name type="scientific">Mycolicibacterium goodii</name>
    <name type="common">Mycobacterium goodii</name>
    <dbReference type="NCBI Taxonomy" id="134601"/>
    <lineage>
        <taxon>Bacteria</taxon>
        <taxon>Bacillati</taxon>
        <taxon>Actinomycetota</taxon>
        <taxon>Actinomycetes</taxon>
        <taxon>Mycobacteriales</taxon>
        <taxon>Mycobacteriaceae</taxon>
        <taxon>Mycolicibacterium</taxon>
    </lineage>
</organism>
<feature type="region of interest" description="Disordered" evidence="1">
    <location>
        <begin position="278"/>
        <end position="325"/>
    </location>
</feature>
<evidence type="ECO:0000259" key="2">
    <source>
        <dbReference type="SMART" id="SM00507"/>
    </source>
</evidence>
<reference evidence="3 4" key="1">
    <citation type="submission" date="2015-07" db="EMBL/GenBank/DDBJ databases">
        <title>Complete genome sequence of Mycobacterium goodii X7B, a facultative thermophilic biodesulfurizing bacterium.</title>
        <authorList>
            <person name="Yu B."/>
            <person name="Li F."/>
            <person name="Xu P."/>
        </authorList>
    </citation>
    <scope>NUCLEOTIDE SEQUENCE [LARGE SCALE GENOMIC DNA]</scope>
    <source>
        <strain evidence="3 4">X7B</strain>
    </source>
</reference>
<dbReference type="Pfam" id="PF02720">
    <property type="entry name" value="DUF222"/>
    <property type="match status" value="1"/>
</dbReference>
<feature type="region of interest" description="Disordered" evidence="1">
    <location>
        <begin position="487"/>
        <end position="525"/>
    </location>
</feature>
<feature type="compositionally biased region" description="Pro residues" evidence="1">
    <location>
        <begin position="284"/>
        <end position="308"/>
    </location>
</feature>
<dbReference type="OrthoDB" id="4775237at2"/>
<dbReference type="GO" id="GO:0004519">
    <property type="term" value="F:endonuclease activity"/>
    <property type="evidence" value="ECO:0007669"/>
    <property type="project" value="UniProtKB-KW"/>
</dbReference>
<evidence type="ECO:0000313" key="3">
    <source>
        <dbReference type="EMBL" id="AKS33832.1"/>
    </source>
</evidence>
<dbReference type="EMBL" id="CP012150">
    <property type="protein sequence ID" value="AKS33832.1"/>
    <property type="molecule type" value="Genomic_DNA"/>
</dbReference>
<dbReference type="InterPro" id="IPR003870">
    <property type="entry name" value="DUF222"/>
</dbReference>
<gene>
    <name evidence="3" type="ORF">AFA91_20265</name>
</gene>
<evidence type="ECO:0000256" key="1">
    <source>
        <dbReference type="SAM" id="MobiDB-lite"/>
    </source>
</evidence>
<accession>A0A0K0X8Z8</accession>
<sequence length="525" mass="56596">MFDHLDDGALMAAIGGSLRDESAAAARRFALIAEFVDRRSADFDDPVVYWACDDWDATAAEIAAALHVGHRVASKQMRIAVALRDRLPLVAALFAEGAMSVPVVTTLTWRTRLIDNAQVVATVDAHLASRIAEFGAMTIGELESAVDKVVDSVDPAAVMRTRTAVRNRDVRFGHPDDETGTTSVFARLTNADAVALKTCLQSMSSSACSDDPRTKAQRRSDALGVLGHAGDRLPCRCGDPECPAAGADPRGADTLIHVIAEAAAVRAAVDRYLDGDYGSNPIPFIEPQPESQPEPTPEPEPQPEPTPEPESETPAGPRQSVRPARGGAVVLGGGVLSAPLVAQLIADGAKVKELTVPDDVIAAYRPSAAMDRFVRMRDLTCRFPGCSRPAEFCDVDHTTPWPLGPTHPSNTKCLCRLHHLLKTFWTGWTDQQLPDGTVVWTSPTGRIYTTVPASRALFPQWDTTTAALPPPPTPPPATPVELAARAAMMPRRRRTRAAERARHIAAERARNEAYLAQRDRPPPDE</sequence>
<dbReference type="InterPro" id="IPR003615">
    <property type="entry name" value="HNH_nuc"/>
</dbReference>
<dbReference type="STRING" id="134601.AFA91_20265"/>
<dbReference type="RefSeq" id="WP_049746278.1">
    <property type="nucleotide sequence ID" value="NZ_CP012150.1"/>
</dbReference>
<keyword evidence="3" id="KW-0255">Endonuclease</keyword>
<evidence type="ECO:0000313" key="4">
    <source>
        <dbReference type="Proteomes" id="UP000062255"/>
    </source>
</evidence>
<dbReference type="SMART" id="SM00507">
    <property type="entry name" value="HNHc"/>
    <property type="match status" value="1"/>
</dbReference>
<feature type="domain" description="HNH nuclease" evidence="2">
    <location>
        <begin position="369"/>
        <end position="420"/>
    </location>
</feature>